<dbReference type="GO" id="GO:0034045">
    <property type="term" value="C:phagophore assembly site membrane"/>
    <property type="evidence" value="ECO:0007669"/>
    <property type="project" value="UniProtKB-SubCell"/>
</dbReference>
<evidence type="ECO:0000256" key="17">
    <source>
        <dbReference type="ARBA" id="ARBA00023329"/>
    </source>
</evidence>
<dbReference type="Gene3D" id="2.70.130.10">
    <property type="entry name" value="Mannose-6-phosphate receptor binding domain"/>
    <property type="match status" value="1"/>
</dbReference>
<dbReference type="GO" id="GO:0031966">
    <property type="term" value="C:mitochondrial membrane"/>
    <property type="evidence" value="ECO:0007669"/>
    <property type="project" value="UniProtKB-SubCell"/>
</dbReference>
<keyword evidence="11 19" id="KW-1133">Transmembrane helix</keyword>
<accession>A0A2S5B1L6</accession>
<evidence type="ECO:0000256" key="19">
    <source>
        <dbReference type="SAM" id="Phobius"/>
    </source>
</evidence>
<evidence type="ECO:0000313" key="23">
    <source>
        <dbReference type="Proteomes" id="UP000237144"/>
    </source>
</evidence>
<comment type="caution">
    <text evidence="22">The sequence shown here is derived from an EMBL/GenBank/DDBJ whole genome shotgun (WGS) entry which is preliminary data.</text>
</comment>
<dbReference type="InterPro" id="IPR009011">
    <property type="entry name" value="Man6P_isomerase_rcpt-bd_dom_sf"/>
</dbReference>
<dbReference type="Proteomes" id="UP000237144">
    <property type="component" value="Unassembled WGS sequence"/>
</dbReference>
<evidence type="ECO:0000256" key="14">
    <source>
        <dbReference type="ARBA" id="ARBA00023128"/>
    </source>
</evidence>
<evidence type="ECO:0000256" key="8">
    <source>
        <dbReference type="ARBA" id="ARBA00022692"/>
    </source>
</evidence>
<keyword evidence="7" id="KW-0813">Transport</keyword>
<dbReference type="AlphaFoldDB" id="A0A2S5B1L6"/>
<feature type="transmembrane region" description="Helical" evidence="19">
    <location>
        <begin position="224"/>
        <end position="242"/>
    </location>
</feature>
<keyword evidence="23" id="KW-1185">Reference proteome</keyword>
<keyword evidence="15 19" id="KW-0472">Membrane</keyword>
<dbReference type="GO" id="GO:0030659">
    <property type="term" value="C:cytoplasmic vesicle membrane"/>
    <property type="evidence" value="ECO:0007669"/>
    <property type="project" value="UniProtKB-SubCell"/>
</dbReference>
<dbReference type="EMBL" id="PJQD01000112">
    <property type="protein sequence ID" value="POY70645.1"/>
    <property type="molecule type" value="Genomic_DNA"/>
</dbReference>
<evidence type="ECO:0000256" key="20">
    <source>
        <dbReference type="SAM" id="SignalP"/>
    </source>
</evidence>
<dbReference type="GO" id="GO:0006914">
    <property type="term" value="P:autophagy"/>
    <property type="evidence" value="ECO:0007669"/>
    <property type="project" value="UniProtKB-KW"/>
</dbReference>
<feature type="chain" id="PRO_5015635552" description="Autophagy-related protein 27" evidence="20">
    <location>
        <begin position="23"/>
        <end position="290"/>
    </location>
</feature>
<evidence type="ECO:0000256" key="13">
    <source>
        <dbReference type="ARBA" id="ARBA00023034"/>
    </source>
</evidence>
<evidence type="ECO:0000256" key="7">
    <source>
        <dbReference type="ARBA" id="ARBA00022448"/>
    </source>
</evidence>
<keyword evidence="12" id="KW-0072">Autophagy</keyword>
<evidence type="ECO:0000256" key="9">
    <source>
        <dbReference type="ARBA" id="ARBA00022729"/>
    </source>
</evidence>
<evidence type="ECO:0000256" key="5">
    <source>
        <dbReference type="ARBA" id="ARBA00005363"/>
    </source>
</evidence>
<feature type="region of interest" description="Disordered" evidence="18">
    <location>
        <begin position="185"/>
        <end position="215"/>
    </location>
</feature>
<feature type="domain" description="MRH" evidence="21">
    <location>
        <begin position="24"/>
        <end position="185"/>
    </location>
</feature>
<evidence type="ECO:0000256" key="6">
    <source>
        <dbReference type="ARBA" id="ARBA00013776"/>
    </source>
</evidence>
<keyword evidence="17" id="KW-0968">Cytoplasmic vesicle</keyword>
<dbReference type="PANTHER" id="PTHR15071:SF13">
    <property type="entry name" value="AUTOPHAGY-RELATED PROTEIN 27"/>
    <property type="match status" value="1"/>
</dbReference>
<sequence length="290" mass="31741">MRVRTPLWTACAWLSTATLARAAFDCSPLTVGGHQFDLSQLEGVHEWDRESQTPPTVTKTRYSLSLCSPLPDPSGDAPDDDCPAGTRLCMRTFTSRPGLDDRILSVVPIVSNDADALTSKHGSSKTKDEWIFEMGGGKYNDIDQRVKIDFKCDPSAKETRPTVDEYDSEAGILYLSWTTFAACPASNEGGSDNSPPPKQDDESPPAGEDDGKSARDPVATGMGFFGWFITLLFLGFAAYFVLGAYHNRTKYGATGWDMVPHRDVWRDLPYVVSDLFKGRGASRNGYSSLG</sequence>
<evidence type="ECO:0000256" key="15">
    <source>
        <dbReference type="ARBA" id="ARBA00023136"/>
    </source>
</evidence>
<dbReference type="PANTHER" id="PTHR15071">
    <property type="entry name" value="MANNOSE-6-PHOSPHATE RECEPTOR FAMILY MEMBER"/>
    <property type="match status" value="1"/>
</dbReference>
<evidence type="ECO:0000256" key="10">
    <source>
        <dbReference type="ARBA" id="ARBA00022927"/>
    </source>
</evidence>
<dbReference type="GO" id="GO:0015031">
    <property type="term" value="P:protein transport"/>
    <property type="evidence" value="ECO:0007669"/>
    <property type="project" value="UniProtKB-KW"/>
</dbReference>
<evidence type="ECO:0000256" key="4">
    <source>
        <dbReference type="ARBA" id="ARBA00004614"/>
    </source>
</evidence>
<evidence type="ECO:0000256" key="11">
    <source>
        <dbReference type="ARBA" id="ARBA00022989"/>
    </source>
</evidence>
<dbReference type="InterPro" id="IPR018939">
    <property type="entry name" value="Autophagy-rel_prot_27"/>
</dbReference>
<keyword evidence="9 20" id="KW-0732">Signal</keyword>
<comment type="similarity">
    <text evidence="5">Belongs to the ATG27 family.</text>
</comment>
<evidence type="ECO:0000256" key="1">
    <source>
        <dbReference type="ARBA" id="ARBA00004304"/>
    </source>
</evidence>
<reference evidence="22 23" key="1">
    <citation type="journal article" date="2018" name="Front. Microbiol.">
        <title>Prospects for Fungal Bioremediation of Acidic Radioactive Waste Sites: Characterization and Genome Sequence of Rhodotorula taiwanensis MD1149.</title>
        <authorList>
            <person name="Tkavc R."/>
            <person name="Matrosova V.Y."/>
            <person name="Grichenko O.E."/>
            <person name="Gostincar C."/>
            <person name="Volpe R.P."/>
            <person name="Klimenkova P."/>
            <person name="Gaidamakova E.K."/>
            <person name="Zhou C.E."/>
            <person name="Stewart B.J."/>
            <person name="Lyman M.G."/>
            <person name="Malfatti S.A."/>
            <person name="Rubinfeld B."/>
            <person name="Courtot M."/>
            <person name="Singh J."/>
            <person name="Dalgard C.L."/>
            <person name="Hamilton T."/>
            <person name="Frey K.G."/>
            <person name="Gunde-Cimerman N."/>
            <person name="Dugan L."/>
            <person name="Daly M.J."/>
        </authorList>
    </citation>
    <scope>NUCLEOTIDE SEQUENCE [LARGE SCALE GENOMIC DNA]</scope>
    <source>
        <strain evidence="22 23">MD1149</strain>
    </source>
</reference>
<feature type="signal peptide" evidence="20">
    <location>
        <begin position="1"/>
        <end position="22"/>
    </location>
</feature>
<keyword evidence="14" id="KW-0496">Mitochondrion</keyword>
<keyword evidence="8 19" id="KW-0812">Transmembrane</keyword>
<dbReference type="PROSITE" id="PS51914">
    <property type="entry name" value="MRH"/>
    <property type="match status" value="1"/>
</dbReference>
<evidence type="ECO:0000256" key="3">
    <source>
        <dbReference type="ARBA" id="ARBA00004472"/>
    </source>
</evidence>
<dbReference type="OrthoDB" id="29460at2759"/>
<keyword evidence="13" id="KW-0333">Golgi apparatus</keyword>
<dbReference type="SUPFAM" id="SSF50911">
    <property type="entry name" value="Mannose 6-phosphate receptor domain"/>
    <property type="match status" value="1"/>
</dbReference>
<evidence type="ECO:0000256" key="16">
    <source>
        <dbReference type="ARBA" id="ARBA00023157"/>
    </source>
</evidence>
<evidence type="ECO:0000256" key="18">
    <source>
        <dbReference type="SAM" id="MobiDB-lite"/>
    </source>
</evidence>
<dbReference type="Pfam" id="PF09451">
    <property type="entry name" value="ATG27"/>
    <property type="match status" value="1"/>
</dbReference>
<keyword evidence="10" id="KW-0653">Protein transport</keyword>
<dbReference type="GO" id="GO:0000139">
    <property type="term" value="C:Golgi membrane"/>
    <property type="evidence" value="ECO:0007669"/>
    <property type="project" value="UniProtKB-SubCell"/>
</dbReference>
<proteinExistence type="inferred from homology"/>
<dbReference type="InterPro" id="IPR044865">
    <property type="entry name" value="MRH_dom"/>
</dbReference>
<organism evidence="22 23">
    <name type="scientific">Rhodotorula taiwanensis</name>
    <dbReference type="NCBI Taxonomy" id="741276"/>
    <lineage>
        <taxon>Eukaryota</taxon>
        <taxon>Fungi</taxon>
        <taxon>Dikarya</taxon>
        <taxon>Basidiomycota</taxon>
        <taxon>Pucciniomycotina</taxon>
        <taxon>Microbotryomycetes</taxon>
        <taxon>Sporidiobolales</taxon>
        <taxon>Sporidiobolaceae</taxon>
        <taxon>Rhodotorula</taxon>
    </lineage>
</organism>
<gene>
    <name evidence="22" type="ORF">BMF94_6351</name>
</gene>
<evidence type="ECO:0000259" key="21">
    <source>
        <dbReference type="PROSITE" id="PS51914"/>
    </source>
</evidence>
<name>A0A2S5B1L6_9BASI</name>
<comment type="subcellular location">
    <subcellularLocation>
        <location evidence="2">Cytoplasmic vesicle membrane</location>
        <topology evidence="2">Single-pass type I membrane protein</topology>
    </subcellularLocation>
    <subcellularLocation>
        <location evidence="4">Golgi apparatus membrane</location>
        <topology evidence="4">Single-pass type I membrane protein</topology>
    </subcellularLocation>
    <subcellularLocation>
        <location evidence="1">Mitochondrion membrane</location>
        <topology evidence="1">Single-pass membrane protein</topology>
    </subcellularLocation>
    <subcellularLocation>
        <location evidence="3">Preautophagosomal structure membrane</location>
        <topology evidence="3">Single-pass type I membrane protein</topology>
    </subcellularLocation>
</comment>
<evidence type="ECO:0000256" key="2">
    <source>
        <dbReference type="ARBA" id="ARBA00004358"/>
    </source>
</evidence>
<evidence type="ECO:0000313" key="22">
    <source>
        <dbReference type="EMBL" id="POY70645.1"/>
    </source>
</evidence>
<evidence type="ECO:0000256" key="12">
    <source>
        <dbReference type="ARBA" id="ARBA00023006"/>
    </source>
</evidence>
<protein>
    <recommendedName>
        <fullName evidence="6">Autophagy-related protein 27</fullName>
    </recommendedName>
</protein>
<dbReference type="STRING" id="741276.A0A2S5B1L6"/>
<keyword evidence="16" id="KW-1015">Disulfide bond</keyword>